<feature type="compositionally biased region" description="Acidic residues" evidence="3">
    <location>
        <begin position="147"/>
        <end position="162"/>
    </location>
</feature>
<organism evidence="4 5">
    <name type="scientific">Limosilactobacillus mucosae</name>
    <name type="common">Lactobacillus mucosae</name>
    <dbReference type="NCBI Taxonomy" id="97478"/>
    <lineage>
        <taxon>Bacteria</taxon>
        <taxon>Bacillati</taxon>
        <taxon>Bacillota</taxon>
        <taxon>Bacilli</taxon>
        <taxon>Lactobacillales</taxon>
        <taxon>Lactobacillaceae</taxon>
        <taxon>Limosilactobacillus</taxon>
    </lineage>
</organism>
<evidence type="ECO:0000313" key="5">
    <source>
        <dbReference type="Proteomes" id="UP001218021"/>
    </source>
</evidence>
<name>A0AAJ1HN14_LIMMU</name>
<comment type="caution">
    <text evidence="4">The sequence shown here is derived from an EMBL/GenBank/DDBJ whole genome shotgun (WGS) entry which is preliminary data.</text>
</comment>
<accession>A0AAJ1HN14</accession>
<feature type="region of interest" description="Disordered" evidence="3">
    <location>
        <begin position="97"/>
        <end position="162"/>
    </location>
</feature>
<evidence type="ECO:0000256" key="1">
    <source>
        <dbReference type="ARBA" id="ARBA00023125"/>
    </source>
</evidence>
<proteinExistence type="predicted"/>
<protein>
    <submittedName>
        <fullName evidence="4">Uncharacterized protein</fullName>
    </submittedName>
</protein>
<dbReference type="Gene3D" id="2.40.50.140">
    <property type="entry name" value="Nucleic acid-binding proteins"/>
    <property type="match status" value="1"/>
</dbReference>
<dbReference type="RefSeq" id="WP_272207758.1">
    <property type="nucleotide sequence ID" value="NZ_JAQONC010000013.1"/>
</dbReference>
<dbReference type="InterPro" id="IPR000424">
    <property type="entry name" value="Primosome_PriB/ssb"/>
</dbReference>
<keyword evidence="1 2" id="KW-0238">DNA-binding</keyword>
<gene>
    <name evidence="4" type="ORF">PO158_04105</name>
</gene>
<sequence length="162" mass="17520">MANTFIVTGRLSEAVDLKTSQKGNTYASVILVNNEGDRSNHIPMVAFNDLAKQLQNVSTKTPILATATVTSRTYNGFPRLNIYLNSFELLTDEGESLPASQPVKTSTGAQKSEEKPVSESPVSSAAAAFDDKPTSTSTSQPEADSNANDDLDEFNFDDFDFE</sequence>
<dbReference type="Proteomes" id="UP001218021">
    <property type="component" value="Unassembled WGS sequence"/>
</dbReference>
<feature type="compositionally biased region" description="Polar residues" evidence="3">
    <location>
        <begin position="134"/>
        <end position="146"/>
    </location>
</feature>
<dbReference type="PROSITE" id="PS50935">
    <property type="entry name" value="SSB"/>
    <property type="match status" value="1"/>
</dbReference>
<dbReference type="InterPro" id="IPR012340">
    <property type="entry name" value="NA-bd_OB-fold"/>
</dbReference>
<dbReference type="EMBL" id="JAQOND010000013">
    <property type="protein sequence ID" value="MDC2827468.1"/>
    <property type="molecule type" value="Genomic_DNA"/>
</dbReference>
<feature type="compositionally biased region" description="Polar residues" evidence="3">
    <location>
        <begin position="98"/>
        <end position="110"/>
    </location>
</feature>
<dbReference type="GO" id="GO:0003697">
    <property type="term" value="F:single-stranded DNA binding"/>
    <property type="evidence" value="ECO:0007669"/>
    <property type="project" value="InterPro"/>
</dbReference>
<reference evidence="4" key="1">
    <citation type="submission" date="2023-01" db="EMBL/GenBank/DDBJ databases">
        <title>Genome analysis of 13 Lactobacillus isolated from gut of wild boar.</title>
        <authorList>
            <person name="Papp P."/>
            <person name="Libisch B."/>
            <person name="Nagy T."/>
            <person name="Olasz F."/>
        </authorList>
    </citation>
    <scope>NUCLEOTIDE SEQUENCE</scope>
    <source>
        <strain evidence="4">F108</strain>
    </source>
</reference>
<dbReference type="AlphaFoldDB" id="A0AAJ1HN14"/>
<evidence type="ECO:0000256" key="2">
    <source>
        <dbReference type="PROSITE-ProRule" id="PRU00252"/>
    </source>
</evidence>
<evidence type="ECO:0000313" key="4">
    <source>
        <dbReference type="EMBL" id="MDC2827468.1"/>
    </source>
</evidence>
<dbReference type="SUPFAM" id="SSF50249">
    <property type="entry name" value="Nucleic acid-binding proteins"/>
    <property type="match status" value="1"/>
</dbReference>
<feature type="compositionally biased region" description="Low complexity" evidence="3">
    <location>
        <begin position="118"/>
        <end position="128"/>
    </location>
</feature>
<evidence type="ECO:0000256" key="3">
    <source>
        <dbReference type="SAM" id="MobiDB-lite"/>
    </source>
</evidence>